<keyword evidence="5 6" id="KW-0472">Membrane</keyword>
<keyword evidence="4 6" id="KW-1133">Transmembrane helix</keyword>
<keyword evidence="3 6" id="KW-0812">Transmembrane</keyword>
<dbReference type="PANTHER" id="PTHR30250:SF26">
    <property type="entry name" value="PSMA PROTEIN"/>
    <property type="match status" value="1"/>
</dbReference>
<feature type="transmembrane region" description="Helical" evidence="6">
    <location>
        <begin position="180"/>
        <end position="202"/>
    </location>
</feature>
<organism evidence="7 8">
    <name type="scientific">Candidatus Nomurabacteria bacterium GW2011_GWF1_31_48</name>
    <dbReference type="NCBI Taxonomy" id="1618767"/>
    <lineage>
        <taxon>Bacteria</taxon>
        <taxon>Candidatus Nomuraibacteriota</taxon>
    </lineage>
</organism>
<evidence type="ECO:0000313" key="8">
    <source>
        <dbReference type="Proteomes" id="UP000034934"/>
    </source>
</evidence>
<feature type="transmembrane region" description="Helical" evidence="6">
    <location>
        <begin position="123"/>
        <end position="145"/>
    </location>
</feature>
<feature type="transmembrane region" description="Helical" evidence="6">
    <location>
        <begin position="261"/>
        <end position="283"/>
    </location>
</feature>
<dbReference type="InterPro" id="IPR050833">
    <property type="entry name" value="Poly_Biosynth_Transport"/>
</dbReference>
<evidence type="ECO:0000256" key="3">
    <source>
        <dbReference type="ARBA" id="ARBA00022692"/>
    </source>
</evidence>
<reference evidence="7 8" key="1">
    <citation type="journal article" date="2015" name="Nature">
        <title>rRNA introns, odd ribosomes, and small enigmatic genomes across a large radiation of phyla.</title>
        <authorList>
            <person name="Brown C.T."/>
            <person name="Hug L.A."/>
            <person name="Thomas B.C."/>
            <person name="Sharon I."/>
            <person name="Castelle C.J."/>
            <person name="Singh A."/>
            <person name="Wilkins M.J."/>
            <person name="Williams K.H."/>
            <person name="Banfield J.F."/>
        </authorList>
    </citation>
    <scope>NUCLEOTIDE SEQUENCE [LARGE SCALE GENOMIC DNA]</scope>
</reference>
<gene>
    <name evidence="7" type="ORF">UR19_C0008G0002</name>
</gene>
<feature type="transmembrane region" description="Helical" evidence="6">
    <location>
        <begin position="295"/>
        <end position="317"/>
    </location>
</feature>
<dbReference type="AlphaFoldDB" id="A0A0G0ASQ2"/>
<dbReference type="Proteomes" id="UP000034934">
    <property type="component" value="Unassembled WGS sequence"/>
</dbReference>
<dbReference type="EMBL" id="LBOG01000008">
    <property type="protein sequence ID" value="KKP29760.1"/>
    <property type="molecule type" value="Genomic_DNA"/>
</dbReference>
<keyword evidence="2" id="KW-1003">Cell membrane</keyword>
<evidence type="ECO:0000256" key="4">
    <source>
        <dbReference type="ARBA" id="ARBA00022989"/>
    </source>
</evidence>
<feature type="transmembrane region" description="Helical" evidence="6">
    <location>
        <begin position="90"/>
        <end position="111"/>
    </location>
</feature>
<sequence>MKHFFRAISTPTARSSAFYYFGNFTLSISRYLFHIILLRLLVPSEYGEFLSYLSLIYLLGIPMGTIGTVVTKFVSDYKGKGDSKSINQFFYYLLKFLSPVVLILGLLLILFSEPLATLFKAHSMAFIILGVSVFISLFQTIITSYIIAFQKFIFQTIVGFGGVIATILLSVLFIKLGMGATGAVLGQILASIITSIILFISIRKSVIPKLDKGKNIKFNLSGFTGYSFIFALGTASLISTDVLIVRAFFDSHTSGLYSSLSILGRMILFGLTPITALVLPIAAHRHSQNTSTQSIFLKLGSAILLFGILGAGIFSLFPNQIISLLSGSAYLEAAPLLSFFAFSMAFFAYSQFIIAYLMATSHPKANIFLLIATIVQPILFYIFKNSFSNTVYANFILHLVLFLALLTYIYIQRFPKLKHI</sequence>
<name>A0A0G0ASQ2_9BACT</name>
<dbReference type="PANTHER" id="PTHR30250">
    <property type="entry name" value="PST FAMILY PREDICTED COLANIC ACID TRANSPORTER"/>
    <property type="match status" value="1"/>
</dbReference>
<feature type="transmembrane region" description="Helical" evidence="6">
    <location>
        <begin position="395"/>
        <end position="411"/>
    </location>
</feature>
<feature type="transmembrane region" description="Helical" evidence="6">
    <location>
        <begin position="223"/>
        <end position="249"/>
    </location>
</feature>
<feature type="transmembrane region" description="Helical" evidence="6">
    <location>
        <begin position="152"/>
        <end position="174"/>
    </location>
</feature>
<dbReference type="PATRIC" id="fig|1618767.3.peg.694"/>
<feature type="transmembrane region" description="Helical" evidence="6">
    <location>
        <begin position="337"/>
        <end position="358"/>
    </location>
</feature>
<protein>
    <submittedName>
        <fullName evidence="7">Capsular polysaccharide biosynthesis protein</fullName>
    </submittedName>
</protein>
<comment type="subcellular location">
    <subcellularLocation>
        <location evidence="1">Cell membrane</location>
        <topology evidence="1">Multi-pass membrane protein</topology>
    </subcellularLocation>
</comment>
<evidence type="ECO:0000256" key="5">
    <source>
        <dbReference type="ARBA" id="ARBA00023136"/>
    </source>
</evidence>
<evidence type="ECO:0000256" key="2">
    <source>
        <dbReference type="ARBA" id="ARBA00022475"/>
    </source>
</evidence>
<proteinExistence type="predicted"/>
<feature type="transmembrane region" description="Helical" evidence="6">
    <location>
        <begin position="365"/>
        <end position="383"/>
    </location>
</feature>
<feature type="transmembrane region" description="Helical" evidence="6">
    <location>
        <begin position="20"/>
        <end position="37"/>
    </location>
</feature>
<evidence type="ECO:0000256" key="1">
    <source>
        <dbReference type="ARBA" id="ARBA00004651"/>
    </source>
</evidence>
<comment type="caution">
    <text evidence="7">The sequence shown here is derived from an EMBL/GenBank/DDBJ whole genome shotgun (WGS) entry which is preliminary data.</text>
</comment>
<feature type="transmembrane region" description="Helical" evidence="6">
    <location>
        <begin position="49"/>
        <end position="70"/>
    </location>
</feature>
<evidence type="ECO:0000256" key="6">
    <source>
        <dbReference type="SAM" id="Phobius"/>
    </source>
</evidence>
<dbReference type="GO" id="GO:0005886">
    <property type="term" value="C:plasma membrane"/>
    <property type="evidence" value="ECO:0007669"/>
    <property type="project" value="UniProtKB-SubCell"/>
</dbReference>
<accession>A0A0G0ASQ2</accession>
<evidence type="ECO:0000313" key="7">
    <source>
        <dbReference type="EMBL" id="KKP29760.1"/>
    </source>
</evidence>